<accession>A0A212RTY9</accession>
<dbReference type="GO" id="GO:0016226">
    <property type="term" value="P:iron-sulfur cluster assembly"/>
    <property type="evidence" value="ECO:0007669"/>
    <property type="project" value="TreeGrafter"/>
</dbReference>
<evidence type="ECO:0000313" key="2">
    <source>
        <dbReference type="EMBL" id="SNB76003.1"/>
    </source>
</evidence>
<keyword evidence="3" id="KW-1185">Reference proteome</keyword>
<protein>
    <submittedName>
        <fullName evidence="2">BolA protein</fullName>
    </submittedName>
</protein>
<dbReference type="RefSeq" id="WP_088562564.1">
    <property type="nucleotide sequence ID" value="NZ_FYEH01000014.1"/>
</dbReference>
<dbReference type="PANTHER" id="PTHR46230">
    <property type="match status" value="1"/>
</dbReference>
<proteinExistence type="inferred from homology"/>
<name>A0A212RTY9_9PROT</name>
<sequence length="95" mass="10324">MGLVGTAIEAQLRASLAPAQLQVIDQSAQHAGHAGARDDGETHFLVEIVTPLFEGKRRLERHRLVNEALAELLRNRVHALSIRALTPAEASSQAR</sequence>
<dbReference type="InterPro" id="IPR002634">
    <property type="entry name" value="BolA"/>
</dbReference>
<dbReference type="Pfam" id="PF01722">
    <property type="entry name" value="BolA"/>
    <property type="match status" value="1"/>
</dbReference>
<dbReference type="PANTHER" id="PTHR46230:SF7">
    <property type="entry name" value="BOLA-LIKE PROTEIN 1"/>
    <property type="match status" value="1"/>
</dbReference>
<dbReference type="OrthoDB" id="9811118at2"/>
<dbReference type="PIRSF" id="PIRSF003113">
    <property type="entry name" value="BolA"/>
    <property type="match status" value="1"/>
</dbReference>
<dbReference type="AlphaFoldDB" id="A0A212RTY9"/>
<evidence type="ECO:0000256" key="1">
    <source>
        <dbReference type="RuleBase" id="RU003860"/>
    </source>
</evidence>
<dbReference type="Gene3D" id="3.30.300.90">
    <property type="entry name" value="BolA-like"/>
    <property type="match status" value="1"/>
</dbReference>
<gene>
    <name evidence="2" type="ORF">SAMN07250955_11453</name>
</gene>
<reference evidence="2 3" key="1">
    <citation type="submission" date="2017-06" db="EMBL/GenBank/DDBJ databases">
        <authorList>
            <person name="Kim H.J."/>
            <person name="Triplett B.A."/>
        </authorList>
    </citation>
    <scope>NUCLEOTIDE SEQUENCE [LARGE SCALE GENOMIC DNA]</scope>
    <source>
        <strain evidence="2 3">B29T1</strain>
    </source>
</reference>
<dbReference type="EMBL" id="FYEH01000014">
    <property type="protein sequence ID" value="SNB76003.1"/>
    <property type="molecule type" value="Genomic_DNA"/>
</dbReference>
<dbReference type="InterPro" id="IPR036065">
    <property type="entry name" value="BolA-like_sf"/>
</dbReference>
<dbReference type="SUPFAM" id="SSF82657">
    <property type="entry name" value="BolA-like"/>
    <property type="match status" value="1"/>
</dbReference>
<organism evidence="2 3">
    <name type="scientific">Arboricoccus pini</name>
    <dbReference type="NCBI Taxonomy" id="1963835"/>
    <lineage>
        <taxon>Bacteria</taxon>
        <taxon>Pseudomonadati</taxon>
        <taxon>Pseudomonadota</taxon>
        <taxon>Alphaproteobacteria</taxon>
        <taxon>Geminicoccales</taxon>
        <taxon>Geminicoccaceae</taxon>
        <taxon>Arboricoccus</taxon>
    </lineage>
</organism>
<evidence type="ECO:0000313" key="3">
    <source>
        <dbReference type="Proteomes" id="UP000197065"/>
    </source>
</evidence>
<comment type="similarity">
    <text evidence="1">Belongs to the BolA/IbaG family.</text>
</comment>
<dbReference type="Proteomes" id="UP000197065">
    <property type="component" value="Unassembled WGS sequence"/>
</dbReference>